<reference evidence="4" key="1">
    <citation type="submission" date="2023-07" db="EMBL/GenBank/DDBJ databases">
        <title>Defluviimonas sediminis sp. nov., isolated from mangrove sediment.</title>
        <authorList>
            <person name="Liu L."/>
            <person name="Li J."/>
            <person name="Huang Y."/>
            <person name="Pan J."/>
            <person name="Li M."/>
        </authorList>
    </citation>
    <scope>NUCLEOTIDE SEQUENCE [LARGE SCALE GENOMIC DNA]</scope>
    <source>
        <strain evidence="4">FT324</strain>
    </source>
</reference>
<proteinExistence type="predicted"/>
<dbReference type="Proteomes" id="UP001205601">
    <property type="component" value="Unassembled WGS sequence"/>
</dbReference>
<accession>A0ABT2NHH2</accession>
<dbReference type="InterPro" id="IPR009839">
    <property type="entry name" value="SseB_N"/>
</dbReference>
<gene>
    <name evidence="3" type="ORF">N5I32_02415</name>
</gene>
<protein>
    <submittedName>
        <fullName evidence="3">SseB family protein</fullName>
    </submittedName>
</protein>
<comment type="caution">
    <text evidence="3">The sequence shown here is derived from an EMBL/GenBank/DDBJ whole genome shotgun (WGS) entry which is preliminary data.</text>
</comment>
<organism evidence="3 4">
    <name type="scientific">Albidovulum sediminis</name>
    <dbReference type="NCBI Taxonomy" id="3066345"/>
    <lineage>
        <taxon>Bacteria</taxon>
        <taxon>Pseudomonadati</taxon>
        <taxon>Pseudomonadota</taxon>
        <taxon>Alphaproteobacteria</taxon>
        <taxon>Rhodobacterales</taxon>
        <taxon>Paracoccaceae</taxon>
        <taxon>Albidovulum</taxon>
    </lineage>
</organism>
<sequence>MTETTPLDLAHAAMQAAPEDDAARLRFYHRLADTELFLLLAAEPAGDDIAPQVFALEQGAFVAAFDREERLATFCDAPAPYAALPGRVVAAQLAGQGIGLALNLAVAPSAHLLPAEAVDWLARTLGQRPDRAEGRPRGFAPAGDVAPALVAELEAKLRGLGALARQAGLARAVHDDGRAPLVAGFVGAVPGAEPGLAKAVAEAQVFSGGETELEVAFLPPEGAATEAFLRVSRAIDLSIPPAPDEGATRPEPAAPKVPYLRGYRQRDG</sequence>
<name>A0ABT2NHH2_9RHOB</name>
<dbReference type="EMBL" id="JAOCQF010000001">
    <property type="protein sequence ID" value="MCT8328358.1"/>
    <property type="molecule type" value="Genomic_DNA"/>
</dbReference>
<evidence type="ECO:0000259" key="2">
    <source>
        <dbReference type="Pfam" id="PF07179"/>
    </source>
</evidence>
<keyword evidence="4" id="KW-1185">Reference proteome</keyword>
<feature type="domain" description="SseB protein N-terminal" evidence="2">
    <location>
        <begin position="12"/>
        <end position="115"/>
    </location>
</feature>
<evidence type="ECO:0000313" key="3">
    <source>
        <dbReference type="EMBL" id="MCT8328358.1"/>
    </source>
</evidence>
<dbReference type="Pfam" id="PF07179">
    <property type="entry name" value="SseB"/>
    <property type="match status" value="1"/>
</dbReference>
<feature type="region of interest" description="Disordered" evidence="1">
    <location>
        <begin position="239"/>
        <end position="268"/>
    </location>
</feature>
<evidence type="ECO:0000313" key="4">
    <source>
        <dbReference type="Proteomes" id="UP001205601"/>
    </source>
</evidence>
<dbReference type="RefSeq" id="WP_261493791.1">
    <property type="nucleotide sequence ID" value="NZ_JAOCQF010000001.1"/>
</dbReference>
<evidence type="ECO:0000256" key="1">
    <source>
        <dbReference type="SAM" id="MobiDB-lite"/>
    </source>
</evidence>